<reference evidence="1" key="1">
    <citation type="submission" date="2022-03" db="EMBL/GenBank/DDBJ databases">
        <authorList>
            <person name="Sayadi A."/>
        </authorList>
    </citation>
    <scope>NUCLEOTIDE SEQUENCE</scope>
</reference>
<organism evidence="1 2">
    <name type="scientific">Acanthoscelides obtectus</name>
    <name type="common">Bean weevil</name>
    <name type="synonym">Bruchus obtectus</name>
    <dbReference type="NCBI Taxonomy" id="200917"/>
    <lineage>
        <taxon>Eukaryota</taxon>
        <taxon>Metazoa</taxon>
        <taxon>Ecdysozoa</taxon>
        <taxon>Arthropoda</taxon>
        <taxon>Hexapoda</taxon>
        <taxon>Insecta</taxon>
        <taxon>Pterygota</taxon>
        <taxon>Neoptera</taxon>
        <taxon>Endopterygota</taxon>
        <taxon>Coleoptera</taxon>
        <taxon>Polyphaga</taxon>
        <taxon>Cucujiformia</taxon>
        <taxon>Chrysomeloidea</taxon>
        <taxon>Chrysomelidae</taxon>
        <taxon>Bruchinae</taxon>
        <taxon>Bruchini</taxon>
        <taxon>Acanthoscelides</taxon>
    </lineage>
</organism>
<name>A0A9P0LRK4_ACAOB</name>
<gene>
    <name evidence="1" type="ORF">ACAOBT_LOCUS24176</name>
</gene>
<evidence type="ECO:0000313" key="1">
    <source>
        <dbReference type="EMBL" id="CAH1998136.1"/>
    </source>
</evidence>
<evidence type="ECO:0000313" key="2">
    <source>
        <dbReference type="Proteomes" id="UP001152888"/>
    </source>
</evidence>
<dbReference type="Proteomes" id="UP001152888">
    <property type="component" value="Unassembled WGS sequence"/>
</dbReference>
<keyword evidence="2" id="KW-1185">Reference proteome</keyword>
<proteinExistence type="predicted"/>
<sequence length="80" mass="9478">MVSVIVNIFFNWSTFISLLFFYFLFFVIIFRFIVYIYVCVYLYMCIYTLGKTIVIHGKSFLGNSASARLLSSLFVHISYR</sequence>
<protein>
    <submittedName>
        <fullName evidence="1">Uncharacterized protein</fullName>
    </submittedName>
</protein>
<accession>A0A9P0LRK4</accession>
<dbReference type="AlphaFoldDB" id="A0A9P0LRK4"/>
<comment type="caution">
    <text evidence="1">The sequence shown here is derived from an EMBL/GenBank/DDBJ whole genome shotgun (WGS) entry which is preliminary data.</text>
</comment>
<dbReference type="EMBL" id="CAKOFQ010007315">
    <property type="protein sequence ID" value="CAH1998136.1"/>
    <property type="molecule type" value="Genomic_DNA"/>
</dbReference>